<dbReference type="KEGG" id="lwd:JCM16777_0133"/>
<dbReference type="Proteomes" id="UP000321943">
    <property type="component" value="Chromosome"/>
</dbReference>
<dbReference type="InterPro" id="IPR029044">
    <property type="entry name" value="Nucleotide-diphossugar_trans"/>
</dbReference>
<evidence type="ECO:0000313" key="2">
    <source>
        <dbReference type="EMBL" id="BBM41909.1"/>
    </source>
</evidence>
<dbReference type="EMBL" id="AP019829">
    <property type="protein sequence ID" value="BBM41909.1"/>
    <property type="molecule type" value="Genomic_DNA"/>
</dbReference>
<protein>
    <submittedName>
        <fullName evidence="2">Glycosyltransferase, group 2 family protein</fullName>
    </submittedName>
</protein>
<dbReference type="RefSeq" id="WP_018499767.1">
    <property type="nucleotide sequence ID" value="NZ_AP019829.2"/>
</dbReference>
<dbReference type="SUPFAM" id="SSF53448">
    <property type="entry name" value="Nucleotide-diphospho-sugar transferases"/>
    <property type="match status" value="1"/>
</dbReference>
<dbReference type="GO" id="GO:0006487">
    <property type="term" value="P:protein N-linked glycosylation"/>
    <property type="evidence" value="ECO:0007669"/>
    <property type="project" value="TreeGrafter"/>
</dbReference>
<dbReference type="AlphaFoldDB" id="A0A7U6L8X9"/>
<dbReference type="InterPro" id="IPR001173">
    <property type="entry name" value="Glyco_trans_2-like"/>
</dbReference>
<name>A0A7U6L8X9_9FUSO</name>
<reference evidence="2 3" key="1">
    <citation type="submission" date="2019-07" db="EMBL/GenBank/DDBJ databases">
        <title>Complete Genome Sequence of Leptotrichia wadei Strain JCM16777.</title>
        <authorList>
            <person name="Watanabe S."/>
            <person name="Cui L."/>
        </authorList>
    </citation>
    <scope>NUCLEOTIDE SEQUENCE [LARGE SCALE GENOMIC DNA]</scope>
    <source>
        <strain evidence="2 3">JCM16777</strain>
    </source>
</reference>
<evidence type="ECO:0000259" key="1">
    <source>
        <dbReference type="Pfam" id="PF00535"/>
    </source>
</evidence>
<dbReference type="GO" id="GO:0016740">
    <property type="term" value="F:transferase activity"/>
    <property type="evidence" value="ECO:0007669"/>
    <property type="project" value="UniProtKB-KW"/>
</dbReference>
<proteinExistence type="predicted"/>
<dbReference type="GeneID" id="84803499"/>
<dbReference type="PANTHER" id="PTHR10859">
    <property type="entry name" value="GLYCOSYL TRANSFERASE"/>
    <property type="match status" value="1"/>
</dbReference>
<accession>A0A7U6L8X9</accession>
<organism evidence="2 3">
    <name type="scientific">Leptotrichia wadei</name>
    <dbReference type="NCBI Taxonomy" id="157687"/>
    <lineage>
        <taxon>Bacteria</taxon>
        <taxon>Fusobacteriati</taxon>
        <taxon>Fusobacteriota</taxon>
        <taxon>Fusobacteriia</taxon>
        <taxon>Fusobacteriales</taxon>
        <taxon>Leptotrichiaceae</taxon>
        <taxon>Leptotrichia</taxon>
    </lineage>
</organism>
<gene>
    <name evidence="2" type="ORF">JCM16777_0133</name>
</gene>
<sequence>MILEITIPVLNEEQTIKEKISEMINYVKTNIMNISINFIIADNGSTDKTQEYSQELIKEYSNLSYIKLPEKGVGLALRTSWSRSKADYVGYMDLDIATDLDALKIVVSEMKKNTKIINGSRLLKDSTVINRTLLREISSRSFNLILKLILGIKFSDGMCGFKFFDRNTAQELINTGIDTKGWFFSTEMLVKGYWKNFEIKEIPVKWTDDRNSKVKIVSLSLNYLKSIFKLKKEEKEFKKRWK</sequence>
<evidence type="ECO:0000313" key="3">
    <source>
        <dbReference type="Proteomes" id="UP000321943"/>
    </source>
</evidence>
<feature type="domain" description="Glycosyltransferase 2-like" evidence="1">
    <location>
        <begin position="5"/>
        <end position="171"/>
    </location>
</feature>
<keyword evidence="2" id="KW-0808">Transferase</keyword>
<dbReference type="PANTHER" id="PTHR10859:SF91">
    <property type="entry name" value="DOLICHYL-PHOSPHATE BETA-GLUCOSYLTRANSFERASE"/>
    <property type="match status" value="1"/>
</dbReference>
<dbReference type="Pfam" id="PF00535">
    <property type="entry name" value="Glycos_transf_2"/>
    <property type="match status" value="1"/>
</dbReference>
<dbReference type="Gene3D" id="3.90.550.10">
    <property type="entry name" value="Spore Coat Polysaccharide Biosynthesis Protein SpsA, Chain A"/>
    <property type="match status" value="1"/>
</dbReference>